<feature type="domain" description="Peptidase M48" evidence="12">
    <location>
        <begin position="104"/>
        <end position="324"/>
    </location>
</feature>
<evidence type="ECO:0000256" key="8">
    <source>
        <dbReference type="ARBA" id="ARBA00023049"/>
    </source>
</evidence>
<dbReference type="Gene3D" id="3.30.2010.10">
    <property type="entry name" value="Metalloproteases ('zincins'), catalytic domain"/>
    <property type="match status" value="1"/>
</dbReference>
<evidence type="ECO:0000256" key="4">
    <source>
        <dbReference type="ARBA" id="ARBA00022723"/>
    </source>
</evidence>
<dbReference type="InterPro" id="IPR050083">
    <property type="entry name" value="HtpX_protease"/>
</dbReference>
<dbReference type="Proteomes" id="UP001199916">
    <property type="component" value="Unassembled WGS sequence"/>
</dbReference>
<feature type="transmembrane region" description="Helical" evidence="11">
    <location>
        <begin position="59"/>
        <end position="78"/>
    </location>
</feature>
<dbReference type="GO" id="GO:0008237">
    <property type="term" value="F:metallopeptidase activity"/>
    <property type="evidence" value="ECO:0007669"/>
    <property type="project" value="UniProtKB-KW"/>
</dbReference>
<evidence type="ECO:0000256" key="5">
    <source>
        <dbReference type="ARBA" id="ARBA00022801"/>
    </source>
</evidence>
<evidence type="ECO:0000256" key="9">
    <source>
        <dbReference type="ARBA" id="ARBA00023136"/>
    </source>
</evidence>
<feature type="transmembrane region" description="Helical" evidence="11">
    <location>
        <begin position="169"/>
        <end position="186"/>
    </location>
</feature>
<comment type="caution">
    <text evidence="13">The sequence shown here is derived from an EMBL/GenBank/DDBJ whole genome shotgun (WGS) entry which is preliminary data.</text>
</comment>
<dbReference type="RefSeq" id="WP_233699017.1">
    <property type="nucleotide sequence ID" value="NZ_JAJNBZ010000038.1"/>
</dbReference>
<keyword evidence="1" id="KW-1003">Cell membrane</keyword>
<sequence>MGIKKSHQLLEENLQTDRIAYPFTWSKAFAYLLAGLIHAATFSIPIVAVNWFFYSNSLMFTQLAFVLFLIFIVLMLPYRRKHSGQPLRRDEYPGLYRLLDDIAAAVQAPPIDVIRMDNSFNAYFTMITRRKTKVIGIGVPLFSALNLPEKIAILAHETAHHAHKDVTRTWFIGSAMYIMASWYEFVLPYCEEDEKLGPLSTPIRYAQLQLANLIFILYYFLGAAVWDESQRAEYLADRVAGQVAGTDAASSALSKLHFAPVFWLTAERVARYRYASDLFGEFRQKMEHVPASEQKRIQRIRDSIAVQLDSTHPPTQYRILSLQQHQVLTPQYVPDSKLKSQLEEEFARLEKLSQRYLLDDIRATF</sequence>
<comment type="similarity">
    <text evidence="10">Belongs to the peptidase M48 family.</text>
</comment>
<protein>
    <submittedName>
        <fullName evidence="13">M48 family metalloprotease</fullName>
        <ecNumber evidence="13">3.4.24.-</ecNumber>
    </submittedName>
</protein>
<evidence type="ECO:0000256" key="10">
    <source>
        <dbReference type="RuleBase" id="RU003983"/>
    </source>
</evidence>
<feature type="transmembrane region" description="Helical" evidence="11">
    <location>
        <begin position="206"/>
        <end position="226"/>
    </location>
</feature>
<accession>A0ABS8YMD2</accession>
<reference evidence="13 14" key="1">
    <citation type="submission" date="2021-11" db="EMBL/GenBank/DDBJ databases">
        <title>Draft genome sequence of Paenibacillus profundus YoMME, a new Gram-positive bacteria with exoelectrogenic properties.</title>
        <authorList>
            <person name="Hubenova Y."/>
            <person name="Hubenova E."/>
            <person name="Manasiev Y."/>
            <person name="Peykov S."/>
            <person name="Mitov M."/>
        </authorList>
    </citation>
    <scope>NUCLEOTIDE SEQUENCE [LARGE SCALE GENOMIC DNA]</scope>
    <source>
        <strain evidence="13 14">YoMME</strain>
    </source>
</reference>
<organism evidence="13 14">
    <name type="scientific">Paenibacillus profundus</name>
    <dbReference type="NCBI Taxonomy" id="1173085"/>
    <lineage>
        <taxon>Bacteria</taxon>
        <taxon>Bacillati</taxon>
        <taxon>Bacillota</taxon>
        <taxon>Bacilli</taxon>
        <taxon>Bacillales</taxon>
        <taxon>Paenibacillaceae</taxon>
        <taxon>Paenibacillus</taxon>
    </lineage>
</organism>
<evidence type="ECO:0000256" key="7">
    <source>
        <dbReference type="ARBA" id="ARBA00022989"/>
    </source>
</evidence>
<evidence type="ECO:0000313" key="13">
    <source>
        <dbReference type="EMBL" id="MCE5172993.1"/>
    </source>
</evidence>
<dbReference type="PANTHER" id="PTHR43221">
    <property type="entry name" value="PROTEASE HTPX"/>
    <property type="match status" value="1"/>
</dbReference>
<name>A0ABS8YMD2_9BACL</name>
<evidence type="ECO:0000256" key="6">
    <source>
        <dbReference type="ARBA" id="ARBA00022833"/>
    </source>
</evidence>
<proteinExistence type="inferred from homology"/>
<dbReference type="PANTHER" id="PTHR43221:SF2">
    <property type="entry name" value="PROTEASE HTPX HOMOLOG"/>
    <property type="match status" value="1"/>
</dbReference>
<comment type="cofactor">
    <cofactor evidence="10">
        <name>Zn(2+)</name>
        <dbReference type="ChEBI" id="CHEBI:29105"/>
    </cofactor>
    <text evidence="10">Binds 1 zinc ion per subunit.</text>
</comment>
<keyword evidence="6 10" id="KW-0862">Zinc</keyword>
<dbReference type="Pfam" id="PF01435">
    <property type="entry name" value="Peptidase_M48"/>
    <property type="match status" value="1"/>
</dbReference>
<keyword evidence="5 10" id="KW-0378">Hydrolase</keyword>
<evidence type="ECO:0000256" key="1">
    <source>
        <dbReference type="ARBA" id="ARBA00022475"/>
    </source>
</evidence>
<keyword evidence="9 11" id="KW-0472">Membrane</keyword>
<gene>
    <name evidence="13" type="ORF">LQV63_27400</name>
</gene>
<dbReference type="CDD" id="cd07328">
    <property type="entry name" value="M48_Ste24p_like"/>
    <property type="match status" value="1"/>
</dbReference>
<evidence type="ECO:0000256" key="2">
    <source>
        <dbReference type="ARBA" id="ARBA00022670"/>
    </source>
</evidence>
<keyword evidence="8 10" id="KW-0482">Metalloprotease</keyword>
<keyword evidence="4" id="KW-0479">Metal-binding</keyword>
<evidence type="ECO:0000313" key="14">
    <source>
        <dbReference type="Proteomes" id="UP001199916"/>
    </source>
</evidence>
<evidence type="ECO:0000256" key="11">
    <source>
        <dbReference type="SAM" id="Phobius"/>
    </source>
</evidence>
<dbReference type="InterPro" id="IPR001915">
    <property type="entry name" value="Peptidase_M48"/>
</dbReference>
<evidence type="ECO:0000259" key="12">
    <source>
        <dbReference type="Pfam" id="PF01435"/>
    </source>
</evidence>
<dbReference type="EC" id="3.4.24.-" evidence="13"/>
<keyword evidence="14" id="KW-1185">Reference proteome</keyword>
<feature type="transmembrane region" description="Helical" evidence="11">
    <location>
        <begin position="28"/>
        <end position="53"/>
    </location>
</feature>
<keyword evidence="3 11" id="KW-0812">Transmembrane</keyword>
<keyword evidence="2 10" id="KW-0645">Protease</keyword>
<evidence type="ECO:0000256" key="3">
    <source>
        <dbReference type="ARBA" id="ARBA00022692"/>
    </source>
</evidence>
<dbReference type="EMBL" id="JAJNBZ010000038">
    <property type="protein sequence ID" value="MCE5172993.1"/>
    <property type="molecule type" value="Genomic_DNA"/>
</dbReference>
<keyword evidence="7 11" id="KW-1133">Transmembrane helix</keyword>